<evidence type="ECO:0000256" key="1">
    <source>
        <dbReference type="ARBA" id="ARBA00004271"/>
    </source>
</evidence>
<evidence type="ECO:0000256" key="5">
    <source>
        <dbReference type="ARBA" id="ARBA00022723"/>
    </source>
</evidence>
<evidence type="ECO:0000256" key="3">
    <source>
        <dbReference type="ARBA" id="ARBA00022523"/>
    </source>
</evidence>
<feature type="signal peptide" evidence="13">
    <location>
        <begin position="1"/>
        <end position="20"/>
    </location>
</feature>
<dbReference type="GO" id="GO:0010497">
    <property type="term" value="P:plasmodesmata-mediated intercellular transport"/>
    <property type="evidence" value="ECO:0007669"/>
    <property type="project" value="UniProtKB-ARBA"/>
</dbReference>
<dbReference type="InterPro" id="IPR014710">
    <property type="entry name" value="RmlC-like_jellyroll"/>
</dbReference>
<proteinExistence type="inferred from homology"/>
<comment type="subcellular location">
    <subcellularLocation>
        <location evidence="1 13">Secreted</location>
        <location evidence="1 13">Extracellular space</location>
        <location evidence="1 13">Apoplast</location>
    </subcellularLocation>
</comment>
<feature type="binding site" evidence="11">
    <location>
        <position position="115"/>
    </location>
    <ligand>
        <name>Mn(2+)</name>
        <dbReference type="ChEBI" id="CHEBI:29035"/>
    </ligand>
</feature>
<dbReference type="FunFam" id="2.60.120.10:FF:000025">
    <property type="entry name" value="germin-like protein subfamily 2 member 1"/>
    <property type="match status" value="1"/>
</dbReference>
<keyword evidence="9 10" id="KW-0464">Manganese</keyword>
<keyword evidence="8" id="KW-0325">Glycoprotein</keyword>
<evidence type="ECO:0000256" key="11">
    <source>
        <dbReference type="PIRSR" id="PIRSR601929-2"/>
    </source>
</evidence>
<dbReference type="Proteomes" id="UP000027138">
    <property type="component" value="Unassembled WGS sequence"/>
</dbReference>
<dbReference type="EMBL" id="KK915447">
    <property type="protein sequence ID" value="KDP22509.1"/>
    <property type="molecule type" value="Genomic_DNA"/>
</dbReference>
<dbReference type="OrthoDB" id="1921208at2759"/>
<comment type="similarity">
    <text evidence="2 13">Belongs to the germin family.</text>
</comment>
<evidence type="ECO:0000256" key="4">
    <source>
        <dbReference type="ARBA" id="ARBA00022525"/>
    </source>
</evidence>
<dbReference type="InterPro" id="IPR006045">
    <property type="entry name" value="Cupin_1"/>
</dbReference>
<evidence type="ECO:0000256" key="13">
    <source>
        <dbReference type="RuleBase" id="RU366015"/>
    </source>
</evidence>
<accession>A0A067JSJ1</accession>
<dbReference type="GO" id="GO:0030145">
    <property type="term" value="F:manganese ion binding"/>
    <property type="evidence" value="ECO:0007669"/>
    <property type="project" value="UniProtKB-UniRule"/>
</dbReference>
<feature type="binding site" evidence="11">
    <location>
        <position position="154"/>
    </location>
    <ligand>
        <name>Mn(2+)</name>
        <dbReference type="ChEBI" id="CHEBI:29035"/>
    </ligand>
</feature>
<gene>
    <name evidence="15" type="ORF">JCGZ_26340</name>
</gene>
<keyword evidence="4 13" id="KW-0964">Secreted</keyword>
<evidence type="ECO:0000313" key="15">
    <source>
        <dbReference type="EMBL" id="KDP22509.1"/>
    </source>
</evidence>
<evidence type="ECO:0000313" key="16">
    <source>
        <dbReference type="Proteomes" id="UP000027138"/>
    </source>
</evidence>
<dbReference type="PANTHER" id="PTHR31238">
    <property type="entry name" value="GERMIN-LIKE PROTEIN SUBFAMILY 3 MEMBER 3"/>
    <property type="match status" value="1"/>
</dbReference>
<dbReference type="GO" id="GO:0009506">
    <property type="term" value="C:plasmodesma"/>
    <property type="evidence" value="ECO:0007669"/>
    <property type="project" value="UniProtKB-ARBA"/>
</dbReference>
<evidence type="ECO:0000256" key="12">
    <source>
        <dbReference type="PIRSR" id="PIRSR601929-3"/>
    </source>
</evidence>
<keyword evidence="7 12" id="KW-1015">Disulfide bond</keyword>
<keyword evidence="16" id="KW-1185">Reference proteome</keyword>
<protein>
    <recommendedName>
        <fullName evidence="13">Germin-like protein</fullName>
    </recommendedName>
</protein>
<dbReference type="KEGG" id="jcu:105648888"/>
<evidence type="ECO:0000256" key="7">
    <source>
        <dbReference type="ARBA" id="ARBA00023157"/>
    </source>
</evidence>
<dbReference type="InterPro" id="IPR001929">
    <property type="entry name" value="Germin"/>
</dbReference>
<feature type="binding site" evidence="10">
    <location>
        <position position="115"/>
    </location>
    <ligand>
        <name>oxalate</name>
        <dbReference type="ChEBI" id="CHEBI:30623"/>
    </ligand>
</feature>
<dbReference type="GO" id="GO:0048046">
    <property type="term" value="C:apoplast"/>
    <property type="evidence" value="ECO:0007669"/>
    <property type="project" value="UniProtKB-SubCell"/>
</dbReference>
<evidence type="ECO:0000256" key="8">
    <source>
        <dbReference type="ARBA" id="ARBA00023180"/>
    </source>
</evidence>
<feature type="domain" description="Cupin type-1" evidence="14">
    <location>
        <begin position="60"/>
        <end position="193"/>
    </location>
</feature>
<keyword evidence="6 13" id="KW-0732">Signal</keyword>
<evidence type="ECO:0000259" key="14">
    <source>
        <dbReference type="SMART" id="SM00835"/>
    </source>
</evidence>
<dbReference type="SMART" id="SM00835">
    <property type="entry name" value="Cupin_1"/>
    <property type="match status" value="1"/>
</dbReference>
<dbReference type="InterPro" id="IPR011051">
    <property type="entry name" value="RmlC_Cupin_sf"/>
</dbReference>
<feature type="chain" id="PRO_5019620368" description="Germin-like protein" evidence="13">
    <location>
        <begin position="21"/>
        <end position="208"/>
    </location>
</feature>
<evidence type="ECO:0000256" key="9">
    <source>
        <dbReference type="ARBA" id="ARBA00023211"/>
    </source>
</evidence>
<dbReference type="Gene3D" id="2.60.120.10">
    <property type="entry name" value="Jelly Rolls"/>
    <property type="match status" value="1"/>
</dbReference>
<dbReference type="Pfam" id="PF00190">
    <property type="entry name" value="Cupin_1"/>
    <property type="match status" value="1"/>
</dbReference>
<dbReference type="AlphaFoldDB" id="A0A067JSJ1"/>
<keyword evidence="5 10" id="KW-0479">Metal-binding</keyword>
<feature type="binding site" evidence="10">
    <location>
        <position position="110"/>
    </location>
    <ligand>
        <name>oxalate</name>
        <dbReference type="ChEBI" id="CHEBI:30623"/>
    </ligand>
</feature>
<organism evidence="15 16">
    <name type="scientific">Jatropha curcas</name>
    <name type="common">Barbados nut</name>
    <dbReference type="NCBI Taxonomy" id="180498"/>
    <lineage>
        <taxon>Eukaryota</taxon>
        <taxon>Viridiplantae</taxon>
        <taxon>Streptophyta</taxon>
        <taxon>Embryophyta</taxon>
        <taxon>Tracheophyta</taxon>
        <taxon>Spermatophyta</taxon>
        <taxon>Magnoliopsida</taxon>
        <taxon>eudicotyledons</taxon>
        <taxon>Gunneridae</taxon>
        <taxon>Pentapetalae</taxon>
        <taxon>rosids</taxon>
        <taxon>fabids</taxon>
        <taxon>Malpighiales</taxon>
        <taxon>Euphorbiaceae</taxon>
        <taxon>Crotonoideae</taxon>
        <taxon>Jatropheae</taxon>
        <taxon>Jatropha</taxon>
    </lineage>
</organism>
<evidence type="ECO:0000256" key="6">
    <source>
        <dbReference type="ARBA" id="ARBA00022729"/>
    </source>
</evidence>
<evidence type="ECO:0000256" key="2">
    <source>
        <dbReference type="ARBA" id="ARBA00007456"/>
    </source>
</evidence>
<reference evidence="15 16" key="1">
    <citation type="journal article" date="2014" name="PLoS ONE">
        <title>Global Analysis of Gene Expression Profiles in Physic Nut (Jatropha curcas L.) Seedlings Exposed to Salt Stress.</title>
        <authorList>
            <person name="Zhang L."/>
            <person name="Zhang C."/>
            <person name="Wu P."/>
            <person name="Chen Y."/>
            <person name="Li M."/>
            <person name="Jiang H."/>
            <person name="Wu G."/>
        </authorList>
    </citation>
    <scope>NUCLEOTIDE SEQUENCE [LARGE SCALE GENOMIC DNA]</scope>
    <source>
        <strain evidence="16">cv. GZQX0401</strain>
        <tissue evidence="15">Young leaves</tissue>
    </source>
</reference>
<dbReference type="SUPFAM" id="SSF51182">
    <property type="entry name" value="RmlC-like cupins"/>
    <property type="match status" value="1"/>
</dbReference>
<dbReference type="GO" id="GO:2000280">
    <property type="term" value="P:regulation of root development"/>
    <property type="evidence" value="ECO:0007669"/>
    <property type="project" value="UniProtKB-ARBA"/>
</dbReference>
<evidence type="ECO:0000256" key="10">
    <source>
        <dbReference type="PIRSR" id="PIRSR601929-1"/>
    </source>
</evidence>
<feature type="disulfide bond" evidence="12">
    <location>
        <begin position="29"/>
        <end position="46"/>
    </location>
</feature>
<dbReference type="CDD" id="cd02241">
    <property type="entry name" value="cupin_OxOx"/>
    <property type="match status" value="1"/>
</dbReference>
<keyword evidence="3 13" id="KW-0052">Apoplast</keyword>
<dbReference type="PRINTS" id="PR00325">
    <property type="entry name" value="GERMIN"/>
</dbReference>
<name>A0A067JSJ1_JATCU</name>
<sequence length="208" mass="22533">MNSFILFCMVSSVCIKICLADFDNLQDVCPAESTSQQTIFINGLPCKNPATITPSDFKSSKLSRRGNTENFCSSSTTIITAFDFAGLNTLGLSIARTDLDVDGVVPPQTHPRATEIFFVGAGVVIIGFVDTQTQFFQKILKEGEVFVVPKGMLHFCANAGNEDATVYSVFNSQNPGLVSIAGAMFDPDPEMIKKLVRKINSLPGTEME</sequence>
<feature type="binding site" evidence="11">
    <location>
        <position position="110"/>
    </location>
    <ligand>
        <name>Mn(2+)</name>
        <dbReference type="ChEBI" id="CHEBI:29035"/>
    </ligand>
</feature>